<evidence type="ECO:0000313" key="1">
    <source>
        <dbReference type="EMBL" id="MBN7797557.1"/>
    </source>
</evidence>
<dbReference type="Proteomes" id="UP000664303">
    <property type="component" value="Unassembled WGS sequence"/>
</dbReference>
<reference evidence="1" key="1">
    <citation type="submission" date="2021-02" db="EMBL/GenBank/DDBJ databases">
        <title>PHA producing bacteria isolated from coastal sediment in Guangdong, Shenzhen.</title>
        <authorList>
            <person name="Zheng W."/>
            <person name="Yu S."/>
            <person name="Huang Y."/>
        </authorList>
    </citation>
    <scope>NUCLEOTIDE SEQUENCE</scope>
    <source>
        <strain evidence="1">TN14-10</strain>
    </source>
</reference>
<keyword evidence="2" id="KW-1185">Reference proteome</keyword>
<proteinExistence type="predicted"/>
<protein>
    <recommendedName>
        <fullName evidence="3">Bacterial repeat domain-containing protein</fullName>
    </recommendedName>
</protein>
<gene>
    <name evidence="1" type="ORF">JYP50_13185</name>
</gene>
<name>A0A939DHE4_9GAMM</name>
<dbReference type="RefSeq" id="WP_206561008.1">
    <property type="nucleotide sequence ID" value="NZ_JAFKCZ010000009.1"/>
</dbReference>
<accession>A0A939DHE4</accession>
<dbReference type="EMBL" id="JAFKCZ010000009">
    <property type="protein sequence ID" value="MBN7797557.1"/>
    <property type="molecule type" value="Genomic_DNA"/>
</dbReference>
<evidence type="ECO:0008006" key="3">
    <source>
        <dbReference type="Google" id="ProtNLM"/>
    </source>
</evidence>
<dbReference type="AlphaFoldDB" id="A0A939DHE4"/>
<sequence length="334" mass="36578">MSLLLPLLALSACKVRVTVPEGGSVISASGAHDCAAGKHCVIDVYDTTFDETFTAKPAQGYRFTGWRKRHGGFCGGNTTPCRLATTGFEDNSDLMQILESDQVFYLEPVFESTEPGDLGNEHGSVCFNRALLAEGGGFETRYRSPGGNQGYQYTNYDQVVSGRGMLNGNGGRRALIVQETEGDPGSLAESEMIFTVNGDRHRVRYYGLRTQVSRPQRINAVHSYSPYKLVRWDLAAGGEFVQNYAARVERDGFISEKDVVLTTRYLGTETIAVPAGQFSTCRVEERYVETDASGVATETLQTLWYGVGSGILLKERSEFTDTEFVSGTVNGQEL</sequence>
<dbReference type="Gene3D" id="2.40.360.20">
    <property type="match status" value="1"/>
</dbReference>
<comment type="caution">
    <text evidence="1">The sequence shown here is derived from an EMBL/GenBank/DDBJ whole genome shotgun (WGS) entry which is preliminary data.</text>
</comment>
<organism evidence="1 2">
    <name type="scientific">Parahaliea mediterranea</name>
    <dbReference type="NCBI Taxonomy" id="651086"/>
    <lineage>
        <taxon>Bacteria</taxon>
        <taxon>Pseudomonadati</taxon>
        <taxon>Pseudomonadota</taxon>
        <taxon>Gammaproteobacteria</taxon>
        <taxon>Cellvibrionales</taxon>
        <taxon>Halieaceae</taxon>
        <taxon>Parahaliea</taxon>
    </lineage>
</organism>
<evidence type="ECO:0000313" key="2">
    <source>
        <dbReference type="Proteomes" id="UP000664303"/>
    </source>
</evidence>